<sequence>MDAPSQEIEETSKKIENHMKLIFNILHIRPQQLAQGDSEIPNREEDRQFFGVAKQTAQNLSPIAQENSLCDTEIVLSSDTDDTRQKQKNNAKLVPLELTNKFLVQVKSVPSRRLFAMRVQCHQVLGMKALAQISSNTFIQAQISSNTFKAAHISLRSLIAAQTERKHSKEAHKLQGLAHLAKDNSEQLEKNLKRLQT</sequence>
<evidence type="ECO:0000313" key="2">
    <source>
        <dbReference type="Proteomes" id="UP001396334"/>
    </source>
</evidence>
<evidence type="ECO:0000313" key="1">
    <source>
        <dbReference type="EMBL" id="KAK8483237.1"/>
    </source>
</evidence>
<proteinExistence type="predicted"/>
<dbReference type="Proteomes" id="UP001396334">
    <property type="component" value="Unassembled WGS sequence"/>
</dbReference>
<name>A0ABR1ZRQ3_9ROSI</name>
<comment type="caution">
    <text evidence="1">The sequence shown here is derived from an EMBL/GenBank/DDBJ whole genome shotgun (WGS) entry which is preliminary data.</text>
</comment>
<keyword evidence="2" id="KW-1185">Reference proteome</keyword>
<reference evidence="1 2" key="1">
    <citation type="journal article" date="2024" name="G3 (Bethesda)">
        <title>Genome assembly of Hibiscus sabdariffa L. provides insights into metabolisms of medicinal natural products.</title>
        <authorList>
            <person name="Kim T."/>
        </authorList>
    </citation>
    <scope>NUCLEOTIDE SEQUENCE [LARGE SCALE GENOMIC DNA]</scope>
    <source>
        <strain evidence="1">TK-2024</strain>
        <tissue evidence="1">Old leaves</tissue>
    </source>
</reference>
<organism evidence="1 2">
    <name type="scientific">Hibiscus sabdariffa</name>
    <name type="common">roselle</name>
    <dbReference type="NCBI Taxonomy" id="183260"/>
    <lineage>
        <taxon>Eukaryota</taxon>
        <taxon>Viridiplantae</taxon>
        <taxon>Streptophyta</taxon>
        <taxon>Embryophyta</taxon>
        <taxon>Tracheophyta</taxon>
        <taxon>Spermatophyta</taxon>
        <taxon>Magnoliopsida</taxon>
        <taxon>eudicotyledons</taxon>
        <taxon>Gunneridae</taxon>
        <taxon>Pentapetalae</taxon>
        <taxon>rosids</taxon>
        <taxon>malvids</taxon>
        <taxon>Malvales</taxon>
        <taxon>Malvaceae</taxon>
        <taxon>Malvoideae</taxon>
        <taxon>Hibiscus</taxon>
    </lineage>
</organism>
<gene>
    <name evidence="1" type="ORF">V6N11_028501</name>
</gene>
<dbReference type="EMBL" id="JBBPBN010000685">
    <property type="protein sequence ID" value="KAK8483237.1"/>
    <property type="molecule type" value="Genomic_DNA"/>
</dbReference>
<accession>A0ABR1ZRQ3</accession>
<protein>
    <submittedName>
        <fullName evidence="1">Uncharacterized protein</fullName>
    </submittedName>
</protein>